<dbReference type="EMBL" id="JAJJMA010086623">
    <property type="protein sequence ID" value="MCL7029085.1"/>
    <property type="molecule type" value="Genomic_DNA"/>
</dbReference>
<evidence type="ECO:0000313" key="11">
    <source>
        <dbReference type="EMBL" id="MCL7029085.1"/>
    </source>
</evidence>
<accession>A0AA41S5U3</accession>
<dbReference type="FunFam" id="1.20.58.150:FF:000006">
    <property type="entry name" value="putative clathrin assembly protein At5g35200"/>
    <property type="match status" value="1"/>
</dbReference>
<dbReference type="FunFam" id="1.25.40.90:FF:000005">
    <property type="entry name" value="Clathrin assembly protein AP180"/>
    <property type="match status" value="1"/>
</dbReference>
<evidence type="ECO:0000256" key="5">
    <source>
        <dbReference type="ARBA" id="ARBA00023034"/>
    </source>
</evidence>
<feature type="compositionally biased region" description="Low complexity" evidence="9">
    <location>
        <begin position="513"/>
        <end position="534"/>
    </location>
</feature>
<dbReference type="InterPro" id="IPR045192">
    <property type="entry name" value="AP180-like"/>
</dbReference>
<dbReference type="GO" id="GO:0005794">
    <property type="term" value="C:Golgi apparatus"/>
    <property type="evidence" value="ECO:0007669"/>
    <property type="project" value="UniProtKB-SubCell"/>
</dbReference>
<dbReference type="Gene3D" id="1.20.58.150">
    <property type="entry name" value="ANTH domain"/>
    <property type="match status" value="1"/>
</dbReference>
<dbReference type="Gene3D" id="1.25.40.90">
    <property type="match status" value="1"/>
</dbReference>
<dbReference type="GO" id="GO:0048268">
    <property type="term" value="P:clathrin coat assembly"/>
    <property type="evidence" value="ECO:0007669"/>
    <property type="project" value="InterPro"/>
</dbReference>
<dbReference type="InterPro" id="IPR008942">
    <property type="entry name" value="ENTH_VHS"/>
</dbReference>
<dbReference type="SMART" id="SM00273">
    <property type="entry name" value="ENTH"/>
    <property type="match status" value="1"/>
</dbReference>
<dbReference type="GO" id="GO:0006900">
    <property type="term" value="P:vesicle budding from membrane"/>
    <property type="evidence" value="ECO:0007669"/>
    <property type="project" value="TreeGrafter"/>
</dbReference>
<sequence length="564" mass="62496">MAGSSSTQFRKALGALKDSTKVGLAKVNSGYKELDVAIVKATNHVERVAKEKHVRFIFEAISSSRPRADVLYCIHALSKRLAKTHTWAVALKTLFVIHRALREVDSSFREELISYRRTRGQMLNLSHFKDDSTPQAWDYSSWVRIYALYLEERLECYRILNYDVETDRPRTKELDTADLIEQLPALQQLLFRLLACMPEGAAAYNIVIQNALSLVAIESIRLYAAINDGILNLVDKFFEMQQHDALRALEIYKRAVNQTEKLSEFYEKCRGLELGRGQKFIKLEKPPVSFLTAMDDYAKEAPRSLIIQRTAVNDERGVTPKAVLTPKAGPTPDEVSPTKAIEPKRETEDEETLETSLPPPEDLTSKPSEAPVISPLAFTDLLGLDKEVSQDASELDDKNSLALAIYTSEDPLNPADTPSLTAESSGWELALVGAPSSNETAVAESKLAGGLDKLTLDSLYEHAMARQANPNGAYQGGQAVVNPFVTGPGFADDPFFASNSIAPPPNVQMAAMNQQHQLMQQQQQQPQHQTNNGQDSSNPFGNPFLGQDVPSSYPPPQNPYTGYI</sequence>
<dbReference type="CDD" id="cd03564">
    <property type="entry name" value="ANTH_N"/>
    <property type="match status" value="1"/>
</dbReference>
<dbReference type="SUPFAM" id="SSF89009">
    <property type="entry name" value="GAT-like domain"/>
    <property type="match status" value="1"/>
</dbReference>
<keyword evidence="12" id="KW-1185">Reference proteome</keyword>
<dbReference type="InterPro" id="IPR013809">
    <property type="entry name" value="ENTH"/>
</dbReference>
<dbReference type="InterPro" id="IPR011417">
    <property type="entry name" value="ANTH_dom"/>
</dbReference>
<evidence type="ECO:0000256" key="8">
    <source>
        <dbReference type="ARBA" id="ARBA00023329"/>
    </source>
</evidence>
<name>A0AA41S5U3_PAPNU</name>
<dbReference type="GO" id="GO:0005546">
    <property type="term" value="F:phosphatidylinositol-4,5-bisphosphate binding"/>
    <property type="evidence" value="ECO:0007669"/>
    <property type="project" value="TreeGrafter"/>
</dbReference>
<evidence type="ECO:0000256" key="3">
    <source>
        <dbReference type="ARBA" id="ARBA00004600"/>
    </source>
</evidence>
<dbReference type="GO" id="GO:0005545">
    <property type="term" value="F:1-phosphatidylinositol binding"/>
    <property type="evidence" value="ECO:0007669"/>
    <property type="project" value="InterPro"/>
</dbReference>
<protein>
    <recommendedName>
        <fullName evidence="10">ENTH domain-containing protein</fullName>
    </recommendedName>
</protein>
<dbReference type="Pfam" id="PF07651">
    <property type="entry name" value="ANTH"/>
    <property type="match status" value="1"/>
</dbReference>
<comment type="caution">
    <text evidence="11">The sequence shown here is derived from an EMBL/GenBank/DDBJ whole genome shotgun (WGS) entry which is preliminary data.</text>
</comment>
<dbReference type="GO" id="GO:0000149">
    <property type="term" value="F:SNARE binding"/>
    <property type="evidence" value="ECO:0007669"/>
    <property type="project" value="TreeGrafter"/>
</dbReference>
<dbReference type="GO" id="GO:0072583">
    <property type="term" value="P:clathrin-dependent endocytosis"/>
    <property type="evidence" value="ECO:0007669"/>
    <property type="project" value="InterPro"/>
</dbReference>
<dbReference type="PROSITE" id="PS50942">
    <property type="entry name" value="ENTH"/>
    <property type="match status" value="1"/>
</dbReference>
<keyword evidence="6" id="KW-0472">Membrane</keyword>
<dbReference type="InterPro" id="IPR048050">
    <property type="entry name" value="ANTH_N_plant"/>
</dbReference>
<evidence type="ECO:0000256" key="2">
    <source>
        <dbReference type="ARBA" id="ARBA00004555"/>
    </source>
</evidence>
<evidence type="ECO:0000256" key="4">
    <source>
        <dbReference type="ARBA" id="ARBA00022583"/>
    </source>
</evidence>
<keyword evidence="7" id="KW-0168">Coated pit</keyword>
<evidence type="ECO:0000256" key="1">
    <source>
        <dbReference type="ARBA" id="ARBA00004132"/>
    </source>
</evidence>
<feature type="region of interest" description="Disordered" evidence="9">
    <location>
        <begin position="513"/>
        <end position="564"/>
    </location>
</feature>
<evidence type="ECO:0000256" key="9">
    <source>
        <dbReference type="SAM" id="MobiDB-lite"/>
    </source>
</evidence>
<comment type="subcellular location">
    <subcellularLocation>
        <location evidence="1">Cytoplasmic vesicle</location>
        <location evidence="1">Clathrin-coated vesicle</location>
    </subcellularLocation>
    <subcellularLocation>
        <location evidence="2">Golgi apparatus</location>
    </subcellularLocation>
    <subcellularLocation>
        <location evidence="3">Membrane</location>
        <location evidence="3">Clathrin-coated pit</location>
    </subcellularLocation>
</comment>
<dbReference type="Proteomes" id="UP001177140">
    <property type="component" value="Unassembled WGS sequence"/>
</dbReference>
<evidence type="ECO:0000313" key="12">
    <source>
        <dbReference type="Proteomes" id="UP001177140"/>
    </source>
</evidence>
<keyword evidence="4" id="KW-0254">Endocytosis</keyword>
<keyword evidence="8" id="KW-0968">Cytoplasmic vesicle</keyword>
<dbReference type="PANTHER" id="PTHR22951">
    <property type="entry name" value="CLATHRIN ASSEMBLY PROTEIN"/>
    <property type="match status" value="1"/>
</dbReference>
<organism evidence="11 12">
    <name type="scientific">Papaver nudicaule</name>
    <name type="common">Iceland poppy</name>
    <dbReference type="NCBI Taxonomy" id="74823"/>
    <lineage>
        <taxon>Eukaryota</taxon>
        <taxon>Viridiplantae</taxon>
        <taxon>Streptophyta</taxon>
        <taxon>Embryophyta</taxon>
        <taxon>Tracheophyta</taxon>
        <taxon>Spermatophyta</taxon>
        <taxon>Magnoliopsida</taxon>
        <taxon>Ranunculales</taxon>
        <taxon>Papaveraceae</taxon>
        <taxon>Papaveroideae</taxon>
        <taxon>Papaver</taxon>
    </lineage>
</organism>
<evidence type="ECO:0000256" key="7">
    <source>
        <dbReference type="ARBA" id="ARBA00023176"/>
    </source>
</evidence>
<dbReference type="AlphaFoldDB" id="A0AA41S5U3"/>
<dbReference type="InterPro" id="IPR014712">
    <property type="entry name" value="ANTH_dom_sf"/>
</dbReference>
<evidence type="ECO:0000259" key="10">
    <source>
        <dbReference type="PROSITE" id="PS50942"/>
    </source>
</evidence>
<feature type="domain" description="ENTH" evidence="10">
    <location>
        <begin position="26"/>
        <end position="164"/>
    </location>
</feature>
<evidence type="ECO:0000256" key="6">
    <source>
        <dbReference type="ARBA" id="ARBA00023136"/>
    </source>
</evidence>
<dbReference type="PANTHER" id="PTHR22951:SF97">
    <property type="entry name" value="ENTH DOMAIN-CONTAINING PROTEIN"/>
    <property type="match status" value="1"/>
</dbReference>
<gene>
    <name evidence="11" type="ORF">MKW94_008679</name>
</gene>
<keyword evidence="5" id="KW-0333">Golgi apparatus</keyword>
<reference evidence="11" key="1">
    <citation type="submission" date="2022-03" db="EMBL/GenBank/DDBJ databases">
        <title>A functionally conserved STORR gene fusion in Papaver species that diverged 16.8 million years ago.</title>
        <authorList>
            <person name="Catania T."/>
        </authorList>
    </citation>
    <scope>NUCLEOTIDE SEQUENCE</scope>
    <source>
        <strain evidence="11">S-191538</strain>
    </source>
</reference>
<feature type="region of interest" description="Disordered" evidence="9">
    <location>
        <begin position="317"/>
        <end position="370"/>
    </location>
</feature>
<dbReference type="SUPFAM" id="SSF48464">
    <property type="entry name" value="ENTH/VHS domain"/>
    <property type="match status" value="1"/>
</dbReference>
<dbReference type="GO" id="GO:0032050">
    <property type="term" value="F:clathrin heavy chain binding"/>
    <property type="evidence" value="ECO:0007669"/>
    <property type="project" value="TreeGrafter"/>
</dbReference>
<proteinExistence type="predicted"/>
<dbReference type="GO" id="GO:0030136">
    <property type="term" value="C:clathrin-coated vesicle"/>
    <property type="evidence" value="ECO:0007669"/>
    <property type="project" value="UniProtKB-SubCell"/>
</dbReference>
<dbReference type="GO" id="GO:0005905">
    <property type="term" value="C:clathrin-coated pit"/>
    <property type="evidence" value="ECO:0007669"/>
    <property type="project" value="UniProtKB-SubCell"/>
</dbReference>